<feature type="compositionally biased region" description="Basic residues" evidence="5">
    <location>
        <begin position="30"/>
        <end position="39"/>
    </location>
</feature>
<feature type="compositionally biased region" description="Acidic residues" evidence="5">
    <location>
        <begin position="46"/>
        <end position="56"/>
    </location>
</feature>
<dbReference type="Gene3D" id="1.10.287.1490">
    <property type="match status" value="1"/>
</dbReference>
<gene>
    <name evidence="7" type="ORF">M408DRAFT_330371</name>
</gene>
<dbReference type="EMBL" id="KN824303">
    <property type="protein sequence ID" value="KIM26760.1"/>
    <property type="molecule type" value="Genomic_DNA"/>
</dbReference>
<dbReference type="OrthoDB" id="10254973at2759"/>
<feature type="coiled-coil region" evidence="4">
    <location>
        <begin position="302"/>
        <end position="336"/>
    </location>
</feature>
<feature type="coiled-coil region" evidence="4">
    <location>
        <begin position="775"/>
        <end position="802"/>
    </location>
</feature>
<evidence type="ECO:0000256" key="5">
    <source>
        <dbReference type="SAM" id="MobiDB-lite"/>
    </source>
</evidence>
<feature type="region of interest" description="Disordered" evidence="5">
    <location>
        <begin position="1"/>
        <end position="116"/>
    </location>
</feature>
<feature type="coiled-coil region" evidence="4">
    <location>
        <begin position="827"/>
        <end position="892"/>
    </location>
</feature>
<name>A0A0C3AQA9_SERVB</name>
<feature type="coiled-coil region" evidence="4">
    <location>
        <begin position="1001"/>
        <end position="1028"/>
    </location>
</feature>
<reference evidence="7 8" key="1">
    <citation type="submission" date="2014-04" db="EMBL/GenBank/DDBJ databases">
        <authorList>
            <consortium name="DOE Joint Genome Institute"/>
            <person name="Kuo A."/>
            <person name="Zuccaro A."/>
            <person name="Kohler A."/>
            <person name="Nagy L.G."/>
            <person name="Floudas D."/>
            <person name="Copeland A."/>
            <person name="Barry K.W."/>
            <person name="Cichocki N."/>
            <person name="Veneault-Fourrey C."/>
            <person name="LaButti K."/>
            <person name="Lindquist E.A."/>
            <person name="Lipzen A."/>
            <person name="Lundell T."/>
            <person name="Morin E."/>
            <person name="Murat C."/>
            <person name="Sun H."/>
            <person name="Tunlid A."/>
            <person name="Henrissat B."/>
            <person name="Grigoriev I.V."/>
            <person name="Hibbett D.S."/>
            <person name="Martin F."/>
            <person name="Nordberg H.P."/>
            <person name="Cantor M.N."/>
            <person name="Hua S.X."/>
        </authorList>
    </citation>
    <scope>NUCLEOTIDE SEQUENCE [LARGE SCALE GENOMIC DNA]</scope>
    <source>
        <strain evidence="7 8">MAFF 305830</strain>
    </source>
</reference>
<dbReference type="InterPro" id="IPR027417">
    <property type="entry name" value="P-loop_NTPase"/>
</dbReference>
<evidence type="ECO:0000313" key="8">
    <source>
        <dbReference type="Proteomes" id="UP000054097"/>
    </source>
</evidence>
<dbReference type="PANTHER" id="PTHR45916:SF1">
    <property type="entry name" value="STRUCTURAL MAINTENANCE OF CHROMOSOMES PROTEIN 5"/>
    <property type="match status" value="1"/>
</dbReference>
<sequence length="1214" mass="138548">MSEVNSSPDASPVPKIKSEPVRKSGQSKANGKRVARGTSRRPPSPEIDDSGSDEEPSSNPKAKSNGKSAREAVDDEEEDDNDMEPQSRKRLKGANGRPRQSEVRDIKEDDDDEDNAEARRATKIFVRDPKDGYLPGSIFRICCQNFLTYDFVQFSPGPRMNMILGPNGTGKSTIACAICIGLGFPINTLGRANELHSFVKHGYDQGYVEIELKGPIGKPNIVIRRNISAKNNTSSWLLNGKTSNKSSVEIAVAKSDVQVANLCSFLPQDRVNEFAKLKPEELLVETQKVAGHKKLNDWHNQLIRASEDLRVIKETLDAERKECKDEEGKNLLLERDVAAFKRRKKLEEDLALYTILVHWYRCKADKLAYKDLRMRWKDSGLRLTTAMEEHRPISEYRAKVVKELEAANKEVKAAQNASTKITNDVEKLKNQDKDLSKECTDIQDNIASLHRDEEQSKKTIKRLKDNIAKYETQIEDFEGNPEEEAAPLIASREDLSRQKNALNMQSRRVEESIQEKENSIHQAEQDSRRAREGLQKLGNPRDQRISRMSNNNDPKFRNIADPLFMRAYHWLGENKHQFKSIVEPACFSMDVIDPKYSYAIEGIISVAQMKTFIFEHKEDYEKFNKIFDTNPLGLQSREWRPTAWYRPEATQEHPLPPPERTDEEIKEAGFDGYAIDFVRAPPAVVWFLTRQLEFHRIAISIKQNAVNPERASRMFSPSTPGTTVRYIIGYTLFAIMRSPYGRRLVQNSTSNINKTDWYNTQPVDAQKTREFEGMISLAQDLIRTTNEELAQLRVEEDGFREREQVLERRKAEVAKQINVIQKKVTRLKSLQSSLNNDRQLLAAEENRPNVEQKKKALRTNLVRKVNARLRAINKYKETITALNAQMEIFTKASYHALQATADIAELDKIIDAHKARHVVLQREVDTLGNEMAALKTALSERTTKTVELVKSATPEVKARQEEYTSEHGEQADIEELEQAETNAKAQLELTGQVNKGVIKIYEERQTKIERLQHSIQDSEVRKSNLERGIATVKSKWQPELNKLVNEVNTRFSAAFDRIHCAGEVRIAENEEDYAKWSIEILVKFRSNEPLQLLTGQRQSGGERSLTTILYLMSLTGLAKTPFALVDEINQGMDMKYERAVHNELIQVTCAEDSGQYFLITPKLLPNLTYHENVTTLIINNGDYLPETKDKKGKIHNYGDLAANLAAYRKQLRKS</sequence>
<evidence type="ECO:0000313" key="7">
    <source>
        <dbReference type="EMBL" id="KIM26760.1"/>
    </source>
</evidence>
<dbReference type="SUPFAM" id="SSF52540">
    <property type="entry name" value="P-loop containing nucleoside triphosphate hydrolases"/>
    <property type="match status" value="1"/>
</dbReference>
<keyword evidence="3 4" id="KW-0175">Coiled coil</keyword>
<dbReference type="GO" id="GO:0003697">
    <property type="term" value="F:single-stranded DNA binding"/>
    <property type="evidence" value="ECO:0007669"/>
    <property type="project" value="TreeGrafter"/>
</dbReference>
<dbReference type="AlphaFoldDB" id="A0A0C3AQA9"/>
<accession>A0A0C3AQA9</accession>
<feature type="domain" description="RecF/RecN/SMC N-terminal" evidence="6">
    <location>
        <begin position="138"/>
        <end position="1160"/>
    </location>
</feature>
<protein>
    <recommendedName>
        <fullName evidence="2">Structural maintenance of chromosomes protein 5</fullName>
    </recommendedName>
</protein>
<dbReference type="GO" id="GO:0030915">
    <property type="term" value="C:Smc5-Smc6 complex"/>
    <property type="evidence" value="ECO:0007669"/>
    <property type="project" value="TreeGrafter"/>
</dbReference>
<evidence type="ECO:0000256" key="1">
    <source>
        <dbReference type="ARBA" id="ARBA00010171"/>
    </source>
</evidence>
<feature type="compositionally biased region" description="Basic and acidic residues" evidence="5">
    <location>
        <begin position="507"/>
        <end position="545"/>
    </location>
</feature>
<dbReference type="Proteomes" id="UP000054097">
    <property type="component" value="Unassembled WGS sequence"/>
</dbReference>
<reference evidence="8" key="2">
    <citation type="submission" date="2015-01" db="EMBL/GenBank/DDBJ databases">
        <title>Evolutionary Origins and Diversification of the Mycorrhizal Mutualists.</title>
        <authorList>
            <consortium name="DOE Joint Genome Institute"/>
            <consortium name="Mycorrhizal Genomics Consortium"/>
            <person name="Kohler A."/>
            <person name="Kuo A."/>
            <person name="Nagy L.G."/>
            <person name="Floudas D."/>
            <person name="Copeland A."/>
            <person name="Barry K.W."/>
            <person name="Cichocki N."/>
            <person name="Veneault-Fourrey C."/>
            <person name="LaButti K."/>
            <person name="Lindquist E.A."/>
            <person name="Lipzen A."/>
            <person name="Lundell T."/>
            <person name="Morin E."/>
            <person name="Murat C."/>
            <person name="Riley R."/>
            <person name="Ohm R."/>
            <person name="Sun H."/>
            <person name="Tunlid A."/>
            <person name="Henrissat B."/>
            <person name="Grigoriev I.V."/>
            <person name="Hibbett D.S."/>
            <person name="Martin F."/>
        </authorList>
    </citation>
    <scope>NUCLEOTIDE SEQUENCE [LARGE SCALE GENOMIC DNA]</scope>
    <source>
        <strain evidence="8">MAFF 305830</strain>
    </source>
</reference>
<keyword evidence="8" id="KW-1185">Reference proteome</keyword>
<feature type="region of interest" description="Disordered" evidence="5">
    <location>
        <begin position="506"/>
        <end position="553"/>
    </location>
</feature>
<comment type="similarity">
    <text evidence="1">Belongs to the SMC family. SMC5 subfamily.</text>
</comment>
<organism evidence="7 8">
    <name type="scientific">Serendipita vermifera MAFF 305830</name>
    <dbReference type="NCBI Taxonomy" id="933852"/>
    <lineage>
        <taxon>Eukaryota</taxon>
        <taxon>Fungi</taxon>
        <taxon>Dikarya</taxon>
        <taxon>Basidiomycota</taxon>
        <taxon>Agaricomycotina</taxon>
        <taxon>Agaricomycetes</taxon>
        <taxon>Sebacinales</taxon>
        <taxon>Serendipitaceae</taxon>
        <taxon>Serendipita</taxon>
    </lineage>
</organism>
<dbReference type="HOGENOM" id="CLU_004969_2_0_1"/>
<dbReference type="GO" id="GO:0000724">
    <property type="term" value="P:double-strand break repair via homologous recombination"/>
    <property type="evidence" value="ECO:0007669"/>
    <property type="project" value="TreeGrafter"/>
</dbReference>
<dbReference type="Pfam" id="PF02463">
    <property type="entry name" value="SMC_N"/>
    <property type="match status" value="1"/>
</dbReference>
<dbReference type="Gene3D" id="3.40.50.300">
    <property type="entry name" value="P-loop containing nucleotide triphosphate hydrolases"/>
    <property type="match status" value="2"/>
</dbReference>
<feature type="compositionally biased region" description="Polar residues" evidence="5">
    <location>
        <begin position="57"/>
        <end position="67"/>
    </location>
</feature>
<evidence type="ECO:0000256" key="2">
    <source>
        <dbReference type="ARBA" id="ARBA00018687"/>
    </source>
</evidence>
<feature type="compositionally biased region" description="Acidic residues" evidence="5">
    <location>
        <begin position="73"/>
        <end position="83"/>
    </location>
</feature>
<dbReference type="PANTHER" id="PTHR45916">
    <property type="entry name" value="STRUCTURAL MAINTENANCE OF CHROMOSOMES PROTEIN 5"/>
    <property type="match status" value="1"/>
</dbReference>
<evidence type="ECO:0000256" key="3">
    <source>
        <dbReference type="ARBA" id="ARBA00023054"/>
    </source>
</evidence>
<dbReference type="STRING" id="933852.A0A0C3AQA9"/>
<dbReference type="GO" id="GO:0005634">
    <property type="term" value="C:nucleus"/>
    <property type="evidence" value="ECO:0007669"/>
    <property type="project" value="TreeGrafter"/>
</dbReference>
<dbReference type="InterPro" id="IPR003395">
    <property type="entry name" value="RecF/RecN/SMC_N"/>
</dbReference>
<evidence type="ECO:0000256" key="4">
    <source>
        <dbReference type="SAM" id="Coils"/>
    </source>
</evidence>
<evidence type="ECO:0000259" key="6">
    <source>
        <dbReference type="Pfam" id="PF02463"/>
    </source>
</evidence>
<proteinExistence type="inferred from homology"/>